<sequence>MHSEQNETKTRQVYSWIRERIMQGIYKAGTSLPSTRELAKELGASRALIVEVYEQLIAEGFLEGKQGAGTFVKDIGAMRTMQTIQLHSEGKLNEHKHVAPAREDRLDEIDFRPSFPALEYAPLQKWKRAELDVYHDLPASMLGYQEDLAGDIGLRQAICDHLLHIKGLHCLPEQIIITAGATQAFSILSRLLLTPDKAIAIEDPTATFIHNIFAKTKAQVIPVPVDQDGLCVEQLPTDVTPQCIFVTPSHQFPFGSILSISRRLQLLDYARSTGAYIIEDDYDSEFRYGGMPVHTLRELDSERVVYVGTFSKNLFPALRIGYMIAPQQLIEPIIQLKRTADMHGATLPQLTLARFMNEGHLKRHILRMKRIYHKRRTHLIQTLKNTFGDKVQITGDAAGLHLIATWSGHHANLLTAMELEQHRIKIYPAERYTIRKDQYNNSLIMGFGNVNEAKMSEGIQTLASFI</sequence>
<dbReference type="RefSeq" id="WP_188774686.1">
    <property type="nucleotide sequence ID" value="NZ_BMMB01000003.1"/>
</dbReference>
<dbReference type="InterPro" id="IPR004839">
    <property type="entry name" value="Aminotransferase_I/II_large"/>
</dbReference>
<dbReference type="InterPro" id="IPR036388">
    <property type="entry name" value="WH-like_DNA-bd_sf"/>
</dbReference>
<evidence type="ECO:0000256" key="7">
    <source>
        <dbReference type="ARBA" id="ARBA00023163"/>
    </source>
</evidence>
<comment type="caution">
    <text evidence="9">The sequence shown here is derived from an EMBL/GenBank/DDBJ whole genome shotgun (WGS) entry which is preliminary data.</text>
</comment>
<dbReference type="Pfam" id="PF00392">
    <property type="entry name" value="GntR"/>
    <property type="match status" value="1"/>
</dbReference>
<name>A0ABU1ISH2_9BACL</name>
<dbReference type="SUPFAM" id="SSF53383">
    <property type="entry name" value="PLP-dependent transferases"/>
    <property type="match status" value="1"/>
</dbReference>
<keyword evidence="10" id="KW-1185">Reference proteome</keyword>
<keyword evidence="5" id="KW-0805">Transcription regulation</keyword>
<dbReference type="Gene3D" id="1.10.10.10">
    <property type="entry name" value="Winged helix-like DNA-binding domain superfamily/Winged helix DNA-binding domain"/>
    <property type="match status" value="1"/>
</dbReference>
<dbReference type="PROSITE" id="PS50949">
    <property type="entry name" value="HTH_GNTR"/>
    <property type="match status" value="1"/>
</dbReference>
<dbReference type="PANTHER" id="PTHR46577">
    <property type="entry name" value="HTH-TYPE TRANSCRIPTIONAL REGULATORY PROTEIN GABR"/>
    <property type="match status" value="1"/>
</dbReference>
<keyword evidence="4" id="KW-0663">Pyridoxal phosphate</keyword>
<dbReference type="CDD" id="cd07377">
    <property type="entry name" value="WHTH_GntR"/>
    <property type="match status" value="1"/>
</dbReference>
<dbReference type="Pfam" id="PF00155">
    <property type="entry name" value="Aminotran_1_2"/>
    <property type="match status" value="1"/>
</dbReference>
<feature type="domain" description="HTH gntR-type" evidence="8">
    <location>
        <begin position="7"/>
        <end position="75"/>
    </location>
</feature>
<protein>
    <submittedName>
        <fullName evidence="9">GntR family transcriptional regulator/MocR family aminotransferase</fullName>
    </submittedName>
</protein>
<keyword evidence="6" id="KW-0238">DNA-binding</keyword>
<dbReference type="SUPFAM" id="SSF46785">
    <property type="entry name" value="Winged helix' DNA-binding domain"/>
    <property type="match status" value="1"/>
</dbReference>
<dbReference type="EMBL" id="JAVDQH010000001">
    <property type="protein sequence ID" value="MDR6242199.1"/>
    <property type="molecule type" value="Genomic_DNA"/>
</dbReference>
<dbReference type="Gene3D" id="3.40.640.10">
    <property type="entry name" value="Type I PLP-dependent aspartate aminotransferase-like (Major domain)"/>
    <property type="match status" value="1"/>
</dbReference>
<keyword evidence="3 9" id="KW-0032">Aminotransferase</keyword>
<dbReference type="PANTHER" id="PTHR46577:SF1">
    <property type="entry name" value="HTH-TYPE TRANSCRIPTIONAL REGULATORY PROTEIN GABR"/>
    <property type="match status" value="1"/>
</dbReference>
<evidence type="ECO:0000256" key="6">
    <source>
        <dbReference type="ARBA" id="ARBA00023125"/>
    </source>
</evidence>
<gene>
    <name evidence="9" type="ORF">JOC58_000083</name>
</gene>
<evidence type="ECO:0000313" key="10">
    <source>
        <dbReference type="Proteomes" id="UP001185028"/>
    </source>
</evidence>
<evidence type="ECO:0000256" key="2">
    <source>
        <dbReference type="ARBA" id="ARBA00005384"/>
    </source>
</evidence>
<evidence type="ECO:0000313" key="9">
    <source>
        <dbReference type="EMBL" id="MDR6242199.1"/>
    </source>
</evidence>
<dbReference type="InterPro" id="IPR051446">
    <property type="entry name" value="HTH_trans_reg/aminotransferase"/>
</dbReference>
<evidence type="ECO:0000256" key="5">
    <source>
        <dbReference type="ARBA" id="ARBA00023015"/>
    </source>
</evidence>
<comment type="similarity">
    <text evidence="2">In the C-terminal section; belongs to the class-I pyridoxal-phosphate-dependent aminotransferase family.</text>
</comment>
<dbReference type="PRINTS" id="PR00035">
    <property type="entry name" value="HTHGNTR"/>
</dbReference>
<dbReference type="SMART" id="SM00345">
    <property type="entry name" value="HTH_GNTR"/>
    <property type="match status" value="1"/>
</dbReference>
<organism evidence="9 10">
    <name type="scientific">Paenibacillus hunanensis</name>
    <dbReference type="NCBI Taxonomy" id="539262"/>
    <lineage>
        <taxon>Bacteria</taxon>
        <taxon>Bacillati</taxon>
        <taxon>Bacillota</taxon>
        <taxon>Bacilli</taxon>
        <taxon>Bacillales</taxon>
        <taxon>Paenibacillaceae</taxon>
        <taxon>Paenibacillus</taxon>
    </lineage>
</organism>
<comment type="cofactor">
    <cofactor evidence="1">
        <name>pyridoxal 5'-phosphate</name>
        <dbReference type="ChEBI" id="CHEBI:597326"/>
    </cofactor>
</comment>
<dbReference type="GO" id="GO:0008483">
    <property type="term" value="F:transaminase activity"/>
    <property type="evidence" value="ECO:0007669"/>
    <property type="project" value="UniProtKB-KW"/>
</dbReference>
<evidence type="ECO:0000259" key="8">
    <source>
        <dbReference type="PROSITE" id="PS50949"/>
    </source>
</evidence>
<keyword evidence="7" id="KW-0804">Transcription</keyword>
<evidence type="ECO:0000256" key="1">
    <source>
        <dbReference type="ARBA" id="ARBA00001933"/>
    </source>
</evidence>
<dbReference type="InterPro" id="IPR015421">
    <property type="entry name" value="PyrdxlP-dep_Trfase_major"/>
</dbReference>
<dbReference type="InterPro" id="IPR015424">
    <property type="entry name" value="PyrdxlP-dep_Trfase"/>
</dbReference>
<keyword evidence="3 9" id="KW-0808">Transferase</keyword>
<evidence type="ECO:0000256" key="4">
    <source>
        <dbReference type="ARBA" id="ARBA00022898"/>
    </source>
</evidence>
<reference evidence="9 10" key="1">
    <citation type="submission" date="2023-07" db="EMBL/GenBank/DDBJ databases">
        <title>Genomic Encyclopedia of Type Strains, Phase IV (KMG-IV): sequencing the most valuable type-strain genomes for metagenomic binning, comparative biology and taxonomic classification.</title>
        <authorList>
            <person name="Goeker M."/>
        </authorList>
    </citation>
    <scope>NUCLEOTIDE SEQUENCE [LARGE SCALE GENOMIC DNA]</scope>
    <source>
        <strain evidence="9 10">DSM 22170</strain>
    </source>
</reference>
<dbReference type="InterPro" id="IPR036390">
    <property type="entry name" value="WH_DNA-bd_sf"/>
</dbReference>
<dbReference type="Proteomes" id="UP001185028">
    <property type="component" value="Unassembled WGS sequence"/>
</dbReference>
<dbReference type="InterPro" id="IPR000524">
    <property type="entry name" value="Tscrpt_reg_HTH_GntR"/>
</dbReference>
<accession>A0ABU1ISH2</accession>
<evidence type="ECO:0000256" key="3">
    <source>
        <dbReference type="ARBA" id="ARBA00022576"/>
    </source>
</evidence>
<dbReference type="CDD" id="cd00609">
    <property type="entry name" value="AAT_like"/>
    <property type="match status" value="1"/>
</dbReference>
<proteinExistence type="inferred from homology"/>